<name>A0ABT7FYC5_9CORY</name>
<proteinExistence type="predicted"/>
<keyword evidence="3" id="KW-1185">Reference proteome</keyword>
<dbReference type="Proteomes" id="UP001239759">
    <property type="component" value="Unassembled WGS sequence"/>
</dbReference>
<accession>A0ABT7FYC5</accession>
<reference evidence="2 3" key="1">
    <citation type="submission" date="2023-05" db="EMBL/GenBank/DDBJ databases">
        <title>Metabolic capabilities are highly conserved among human nasal-associated Corynebacterium species in pangenomic analyses.</title>
        <authorList>
            <person name="Tran T.H."/>
            <person name="Roberts A.Q."/>
            <person name="Escapa I.F."/>
            <person name="Gao W."/>
            <person name="Conlan S."/>
            <person name="Kong H."/>
            <person name="Segre J.A."/>
            <person name="Kelly M.S."/>
            <person name="Lemon K.P."/>
        </authorList>
    </citation>
    <scope>NUCLEOTIDE SEQUENCE [LARGE SCALE GENOMIC DNA]</scope>
    <source>
        <strain evidence="2 3">KPL3772</strain>
    </source>
</reference>
<feature type="region of interest" description="Disordered" evidence="1">
    <location>
        <begin position="15"/>
        <end position="51"/>
    </location>
</feature>
<comment type="caution">
    <text evidence="2">The sequence shown here is derived from an EMBL/GenBank/DDBJ whole genome shotgun (WGS) entry which is preliminary data.</text>
</comment>
<sequence length="51" mass="5470">MPAGGAMLWMWKSPRSSGAIGGTNHGSTKVWATAPRLKSKPNFENTTPVEK</sequence>
<dbReference type="EMBL" id="JASNUQ010000011">
    <property type="protein sequence ID" value="MDK4290596.1"/>
    <property type="molecule type" value="Genomic_DNA"/>
</dbReference>
<gene>
    <name evidence="2" type="ORF">QPX23_07655</name>
</gene>
<feature type="compositionally biased region" description="Polar residues" evidence="1">
    <location>
        <begin position="42"/>
        <end position="51"/>
    </location>
</feature>
<evidence type="ECO:0000313" key="2">
    <source>
        <dbReference type="EMBL" id="MDK4290596.1"/>
    </source>
</evidence>
<organism evidence="2 3">
    <name type="scientific">Corynebacterium pseudodiphtheriticum</name>
    <dbReference type="NCBI Taxonomy" id="37637"/>
    <lineage>
        <taxon>Bacteria</taxon>
        <taxon>Bacillati</taxon>
        <taxon>Actinomycetota</taxon>
        <taxon>Actinomycetes</taxon>
        <taxon>Mycobacteriales</taxon>
        <taxon>Corynebacteriaceae</taxon>
        <taxon>Corynebacterium</taxon>
    </lineage>
</organism>
<protein>
    <submittedName>
        <fullName evidence="2">Uncharacterized protein</fullName>
    </submittedName>
</protein>
<evidence type="ECO:0000256" key="1">
    <source>
        <dbReference type="SAM" id="MobiDB-lite"/>
    </source>
</evidence>
<evidence type="ECO:0000313" key="3">
    <source>
        <dbReference type="Proteomes" id="UP001239759"/>
    </source>
</evidence>